<gene>
    <name evidence="1" type="ORF">PSECIP111854_04035</name>
</gene>
<sequence length="50" mass="5726">MVKIKRYWQSAVSYIAILAKRSELYSEAKKSTLSAGQRTLEIGMKSVMWS</sequence>
<evidence type="ECO:0000313" key="2">
    <source>
        <dbReference type="Proteomes" id="UP001152467"/>
    </source>
</evidence>
<dbReference type="Proteomes" id="UP001152467">
    <property type="component" value="Unassembled WGS sequence"/>
</dbReference>
<evidence type="ECO:0000313" key="1">
    <source>
        <dbReference type="EMBL" id="CAH9067159.1"/>
    </source>
</evidence>
<protein>
    <submittedName>
        <fullName evidence="1">Uncharacterized protein</fullName>
    </submittedName>
</protein>
<comment type="caution">
    <text evidence="1">The sequence shown here is derived from an EMBL/GenBank/DDBJ whole genome shotgun (WGS) entry which is preliminary data.</text>
</comment>
<reference evidence="1" key="1">
    <citation type="submission" date="2022-07" db="EMBL/GenBank/DDBJ databases">
        <authorList>
            <person name="Criscuolo A."/>
        </authorList>
    </citation>
    <scope>NUCLEOTIDE SEQUENCE</scope>
    <source>
        <strain evidence="1">CIP111854</strain>
    </source>
</reference>
<organism evidence="1 2">
    <name type="scientific">Pseudoalteromonas holothuriae</name>
    <dbReference type="NCBI Taxonomy" id="2963714"/>
    <lineage>
        <taxon>Bacteria</taxon>
        <taxon>Pseudomonadati</taxon>
        <taxon>Pseudomonadota</taxon>
        <taxon>Gammaproteobacteria</taxon>
        <taxon>Alteromonadales</taxon>
        <taxon>Pseudoalteromonadaceae</taxon>
        <taxon>Pseudoalteromonas</taxon>
    </lineage>
</organism>
<dbReference type="EMBL" id="CAMAPC010000030">
    <property type="protein sequence ID" value="CAH9067159.1"/>
    <property type="molecule type" value="Genomic_DNA"/>
</dbReference>
<dbReference type="AlphaFoldDB" id="A0A9W4R509"/>
<dbReference type="RefSeq" id="WP_261627166.1">
    <property type="nucleotide sequence ID" value="NZ_CAMAPC010000030.1"/>
</dbReference>
<proteinExistence type="predicted"/>
<name>A0A9W4R509_9GAMM</name>
<keyword evidence="2" id="KW-1185">Reference proteome</keyword>
<accession>A0A9W4R509</accession>